<feature type="transmembrane region" description="Helical" evidence="2">
    <location>
        <begin position="378"/>
        <end position="402"/>
    </location>
</feature>
<feature type="transmembrane region" description="Helical" evidence="2">
    <location>
        <begin position="547"/>
        <end position="567"/>
    </location>
</feature>
<feature type="transmembrane region" description="Helical" evidence="2">
    <location>
        <begin position="62"/>
        <end position="83"/>
    </location>
</feature>
<evidence type="ECO:0000313" key="3">
    <source>
        <dbReference type="EMBL" id="KAF6004171.1"/>
    </source>
</evidence>
<evidence type="ECO:0000313" key="4">
    <source>
        <dbReference type="Proteomes" id="UP000530660"/>
    </source>
</evidence>
<gene>
    <name evidence="3" type="ORF">F1559_003087</name>
</gene>
<sequence>MLAWIWPLSSFAAALVFLQTNFAEQLRSVEILFGAVPIGLLSSTWIVFLSSATWYYTLDERSIWVCCVIQWVYLIWFAVRWSLRAISGRQRGAYKERSLRKRNFWVEVCSGRLSVWALALFAIALFCCWPIYSAHFTLEDVDGEWKTSGGSWGDIPLHLHLLTSFLYGSNKHFWYGRVESPISAGKLLAYPFLCDFHAAALVVGGFSWRNALRVPSLLLSASCVPLLFLLGERLTGSIGSALLSLGLLIWSGGTGYVEFAFRYGWKRLIFPEADDDPIQINGIGNGADIFWFGFLGQVMAPQRSIAFALPAALVSFLLLTASLDPGTDLDTSAHSIFWAAVLAGVLPLFHAHLYAAAGMIGAMLCVLDMQRWRRSPGLLWRGWIPGLLVFAGIGAPQILFYFDRIGSEAYGTKFTAFAPETVAGFNGNFWRTWLRALGIQVPLYLSSMALLVFEIVSKGASSKSRMGRWRDAICASLLPACCIRKDGRWRLKLVLPFASLFVLANVIRFQPWEKDNIKIFYVWLIQASAWNAALLMQLYARLERQPWGRMLLTVSIVSTMMSGFLAMRKEMAGLRVGHIDIVASQVGEWIREYTPPNAVFLTGESNHFSPPACIAGRALYIGPGCFTLTHGIPGSHDRYSFRYFVYEGTLDDGTSVLDALRSRFINYVLFEPDMGPPDFGSTDGTESIRLVLEHHGWRLFEIHDVPTNSRPMEEIPRSRLIATFFIMVCGILAACLLRHESNDRKHAPTPTLCANCKRTLKDESEQTNEKDADNGEAWHTWPAIANRHSLRSRNPHPRE</sequence>
<name>A0A7J7IPB7_9RHOD</name>
<feature type="transmembrane region" description="Helical" evidence="2">
    <location>
        <begin position="493"/>
        <end position="509"/>
    </location>
</feature>
<dbReference type="AlphaFoldDB" id="A0A7J7IPB7"/>
<feature type="transmembrane region" description="Helical" evidence="2">
    <location>
        <begin position="433"/>
        <end position="456"/>
    </location>
</feature>
<comment type="caution">
    <text evidence="3">The sequence shown here is derived from an EMBL/GenBank/DDBJ whole genome shotgun (WGS) entry which is preliminary data.</text>
</comment>
<dbReference type="Proteomes" id="UP000530660">
    <property type="component" value="Unassembled WGS sequence"/>
</dbReference>
<feature type="transmembrane region" description="Helical" evidence="2">
    <location>
        <begin position="335"/>
        <end position="366"/>
    </location>
</feature>
<evidence type="ECO:0000256" key="1">
    <source>
        <dbReference type="SAM" id="MobiDB-lite"/>
    </source>
</evidence>
<feature type="region of interest" description="Disordered" evidence="1">
    <location>
        <begin position="764"/>
        <end position="799"/>
    </location>
</feature>
<organism evidence="3 4">
    <name type="scientific">Cyanidiococcus yangmingshanensis</name>
    <dbReference type="NCBI Taxonomy" id="2690220"/>
    <lineage>
        <taxon>Eukaryota</taxon>
        <taxon>Rhodophyta</taxon>
        <taxon>Bangiophyceae</taxon>
        <taxon>Cyanidiales</taxon>
        <taxon>Cyanidiaceae</taxon>
        <taxon>Cyanidiococcus</taxon>
    </lineage>
</organism>
<dbReference type="OrthoDB" id="10263533at2759"/>
<keyword evidence="2" id="KW-1133">Transmembrane helix</keyword>
<feature type="transmembrane region" description="Helical" evidence="2">
    <location>
        <begin position="237"/>
        <end position="257"/>
    </location>
</feature>
<feature type="transmembrane region" description="Helical" evidence="2">
    <location>
        <begin position="31"/>
        <end position="56"/>
    </location>
</feature>
<feature type="compositionally biased region" description="Basic residues" evidence="1">
    <location>
        <begin position="788"/>
        <end position="799"/>
    </location>
</feature>
<dbReference type="EMBL" id="VWRR01000004">
    <property type="protein sequence ID" value="KAF6004171.1"/>
    <property type="molecule type" value="Genomic_DNA"/>
</dbReference>
<keyword evidence="4" id="KW-1185">Reference proteome</keyword>
<protein>
    <submittedName>
        <fullName evidence="3">Uncharacterized protein</fullName>
    </submittedName>
</protein>
<feature type="transmembrane region" description="Helical" evidence="2">
    <location>
        <begin position="104"/>
        <end position="132"/>
    </location>
</feature>
<keyword evidence="2" id="KW-0812">Transmembrane</keyword>
<feature type="transmembrane region" description="Helical" evidence="2">
    <location>
        <begin position="305"/>
        <end position="323"/>
    </location>
</feature>
<reference evidence="3 4" key="1">
    <citation type="journal article" date="2020" name="J. Phycol.">
        <title>Comparative genome analysis reveals Cyanidiococcus gen. nov., a new extremophilic red algal genus sister to Cyanidioschyzon (Cyanidioschyzonaceae, Rhodophyta).</title>
        <authorList>
            <person name="Liu S.-L."/>
            <person name="Chiang Y.-R."/>
            <person name="Yoon H.S."/>
            <person name="Fu H.-Y."/>
        </authorList>
    </citation>
    <scope>NUCLEOTIDE SEQUENCE [LARGE SCALE GENOMIC DNA]</scope>
    <source>
        <strain evidence="3 4">THAL066</strain>
    </source>
</reference>
<keyword evidence="2" id="KW-0472">Membrane</keyword>
<feature type="transmembrane region" description="Helical" evidence="2">
    <location>
        <begin position="521"/>
        <end position="540"/>
    </location>
</feature>
<evidence type="ECO:0000256" key="2">
    <source>
        <dbReference type="SAM" id="Phobius"/>
    </source>
</evidence>
<feature type="compositionally biased region" description="Basic and acidic residues" evidence="1">
    <location>
        <begin position="764"/>
        <end position="773"/>
    </location>
</feature>
<feature type="transmembrane region" description="Helical" evidence="2">
    <location>
        <begin position="720"/>
        <end position="737"/>
    </location>
</feature>
<feature type="transmembrane region" description="Helical" evidence="2">
    <location>
        <begin position="6"/>
        <end position="24"/>
    </location>
</feature>
<accession>A0A7J7IPB7</accession>
<proteinExistence type="predicted"/>